<dbReference type="CDD" id="cd02440">
    <property type="entry name" value="AdoMet_MTases"/>
    <property type="match status" value="1"/>
</dbReference>
<evidence type="ECO:0000256" key="4">
    <source>
        <dbReference type="ARBA" id="ARBA00022691"/>
    </source>
</evidence>
<keyword evidence="2 7" id="KW-0489">Methyltransferase</keyword>
<dbReference type="EMBL" id="SMCN01000048">
    <property type="protein sequence ID" value="TCV73116.1"/>
    <property type="molecule type" value="Genomic_DNA"/>
</dbReference>
<accession>A0ABY2CIY9</accession>
<evidence type="ECO:0000256" key="3">
    <source>
        <dbReference type="ARBA" id="ARBA00022679"/>
    </source>
</evidence>
<keyword evidence="4" id="KW-0949">S-adenosyl-L-methionine</keyword>
<evidence type="ECO:0000256" key="2">
    <source>
        <dbReference type="ARBA" id="ARBA00022603"/>
    </source>
</evidence>
<keyword evidence="3" id="KW-0808">Transferase</keyword>
<dbReference type="GO" id="GO:0032259">
    <property type="term" value="P:methylation"/>
    <property type="evidence" value="ECO:0007669"/>
    <property type="project" value="UniProtKB-KW"/>
</dbReference>
<dbReference type="Gene3D" id="3.40.50.150">
    <property type="entry name" value="Vaccinia Virus protein VP39"/>
    <property type="match status" value="2"/>
</dbReference>
<protein>
    <recommendedName>
        <fullName evidence="1">site-specific DNA-methyltransferase (adenine-specific)</fullName>
        <ecNumber evidence="1">2.1.1.72</ecNumber>
    </recommendedName>
</protein>
<feature type="domain" description="Type II methyltransferase M.TaqI-like" evidence="6">
    <location>
        <begin position="555"/>
        <end position="809"/>
    </location>
</feature>
<dbReference type="InterPro" id="IPR029063">
    <property type="entry name" value="SAM-dependent_MTases_sf"/>
</dbReference>
<dbReference type="Pfam" id="PF07669">
    <property type="entry name" value="Eco57I"/>
    <property type="match status" value="1"/>
</dbReference>
<evidence type="ECO:0000256" key="5">
    <source>
        <dbReference type="ARBA" id="ARBA00047942"/>
    </source>
</evidence>
<comment type="catalytic activity">
    <reaction evidence="5">
        <text>a 2'-deoxyadenosine in DNA + S-adenosyl-L-methionine = an N(6)-methyl-2'-deoxyadenosine in DNA + S-adenosyl-L-homocysteine + H(+)</text>
        <dbReference type="Rhea" id="RHEA:15197"/>
        <dbReference type="Rhea" id="RHEA-COMP:12418"/>
        <dbReference type="Rhea" id="RHEA-COMP:12419"/>
        <dbReference type="ChEBI" id="CHEBI:15378"/>
        <dbReference type="ChEBI" id="CHEBI:57856"/>
        <dbReference type="ChEBI" id="CHEBI:59789"/>
        <dbReference type="ChEBI" id="CHEBI:90615"/>
        <dbReference type="ChEBI" id="CHEBI:90616"/>
        <dbReference type="EC" id="2.1.1.72"/>
    </reaction>
</comment>
<organism evidence="7 8">
    <name type="scientific">Methylomonas methanica</name>
    <dbReference type="NCBI Taxonomy" id="421"/>
    <lineage>
        <taxon>Bacteria</taxon>
        <taxon>Pseudomonadati</taxon>
        <taxon>Pseudomonadota</taxon>
        <taxon>Gammaproteobacteria</taxon>
        <taxon>Methylococcales</taxon>
        <taxon>Methylococcaceae</taxon>
        <taxon>Methylomonas</taxon>
    </lineage>
</organism>
<keyword evidence="8" id="KW-1185">Reference proteome</keyword>
<dbReference type="PANTHER" id="PTHR33841:SF1">
    <property type="entry name" value="DNA METHYLTRANSFERASE A"/>
    <property type="match status" value="1"/>
</dbReference>
<dbReference type="PRINTS" id="PR00507">
    <property type="entry name" value="N12N6MTFRASE"/>
</dbReference>
<dbReference type="Proteomes" id="UP000295649">
    <property type="component" value="Unassembled WGS sequence"/>
</dbReference>
<evidence type="ECO:0000313" key="7">
    <source>
        <dbReference type="EMBL" id="TCV73116.1"/>
    </source>
</evidence>
<comment type="caution">
    <text evidence="7">The sequence shown here is derived from an EMBL/GenBank/DDBJ whole genome shotgun (WGS) entry which is preliminary data.</text>
</comment>
<dbReference type="PANTHER" id="PTHR33841">
    <property type="entry name" value="DNA METHYLTRANSFERASE YEEA-RELATED"/>
    <property type="match status" value="1"/>
</dbReference>
<dbReference type="GO" id="GO:0008168">
    <property type="term" value="F:methyltransferase activity"/>
    <property type="evidence" value="ECO:0007669"/>
    <property type="project" value="UniProtKB-KW"/>
</dbReference>
<dbReference type="InterPro" id="IPR050953">
    <property type="entry name" value="N4_N6_ade-DNA_methylase"/>
</dbReference>
<evidence type="ECO:0000313" key="8">
    <source>
        <dbReference type="Proteomes" id="UP000295649"/>
    </source>
</evidence>
<gene>
    <name evidence="7" type="ORF">EDE11_1481</name>
</gene>
<dbReference type="EC" id="2.1.1.72" evidence="1"/>
<dbReference type="RefSeq" id="WP_064044730.1">
    <property type="nucleotide sequence ID" value="NZ_LUUF01000089.1"/>
</dbReference>
<evidence type="ECO:0000259" key="6">
    <source>
        <dbReference type="Pfam" id="PF07669"/>
    </source>
</evidence>
<reference evidence="7 8" key="1">
    <citation type="submission" date="2019-03" db="EMBL/GenBank/DDBJ databases">
        <title>Systems level insights into methane cycling in arid and semi-arid ecosystems.</title>
        <authorList>
            <person name="Kalyuzhnaya M."/>
        </authorList>
    </citation>
    <scope>NUCLEOTIDE SEQUENCE [LARGE SCALE GENOMIC DNA]</scope>
    <source>
        <strain evidence="7 8">S-1</strain>
    </source>
</reference>
<proteinExistence type="predicted"/>
<name>A0ABY2CIY9_METMH</name>
<sequence>MKRIRKNHGALLNLPTLRLEGGLFLPDQLEKAALGKANLQTESDYRIPTGLKLKDEFSRSFQIATAQWKHFAPNLERRDLDTAQVTVKFVQEMLRDALSYQPVELITGLSIGDRLYPITALAGGTIPVVIAPHNLGLDEPDPRFAIVGSGARKKSSFQLAQEFINASTEHLWALVTNGKQLRLLRDAATLTRPSFLEFDLQDMLDGQRFAEFGMTWRLLHASRAGINGDAIWETWRNEGQREGTRVRDGLRQGVTDALLNLGGGFIEHPANESLRLDLLEGRLNKEEYFQQLLRLVYRFIFLFTVEERGVLHTDDDTKDAIAARKSYAEGYALSRLRDRCLRRRARNAFDDHWQSLRIVFRSLAHGEPGLALPALGGLFAENQCPNLDTASLSNTVLLDTVKQLRWSNISGNLAPVDYRNMGTEELGSVYESLLELVPEIDIPARQFGFVGLTSEGSTQGNARKTTGSYYTPDSLVQELIKSALDPVIEDRLSNNPENPTAALLSIKVIDPACGSGHFLLAAARRLAERLAALRAPEGAVRPQDYRHALREVISKCIFGVDRNPMAIELARTALWLEGFEEGVALSFLDHHLLCGDALIGLTDLKQLQSGIPDAAFKPLSGDDKNVCKEIGKANKDALKAFAKLKTNRNMDIALDDADGLSELEKLEQLPDSTTAEIASKEFAYREFLQHAKDSRLGHAADLLVGAFLAPKADNDAIVTTPTSQNLYLELFTDQTATELSMVHQADRLDTARQLCVEARVLHWPLAFPQVFAKGGFDCVLGNPPWERIKLQEEEFFATRNRYVAEAKNKAERSQRIDWLAQGVLAQQLYPELQQAPHECETEQRLYQEFISARRTAEAASVFAHIKGEDGGRYPLTGVGDVNTYALFAETIIQIMSEMGRAGFIVPTGIATDDSTKAYFGHIAQSGRLISLFDIENREKVFPAVDSRMKFCLLTLGKAEQAEFAFFLTQTEQLADSRRRFTLSAEDFSRINPNTLTCPVFRSWMDAELTRKIYRLVPVLILDSKVEKSTENPWGFDYMTKMFDMADNSHEFIEYKELSGSNRFMNKTDLPHTDGQIYSPLYEAKYIHIFDHRWASVSKDALDAKSLTFDEKTNPLFSIATRYWINRKRVDPRHE</sequence>
<evidence type="ECO:0000256" key="1">
    <source>
        <dbReference type="ARBA" id="ARBA00011900"/>
    </source>
</evidence>
<dbReference type="InterPro" id="IPR011639">
    <property type="entry name" value="MethylTrfase_TaqI-like_dom"/>
</dbReference>
<dbReference type="SUPFAM" id="SSF53335">
    <property type="entry name" value="S-adenosyl-L-methionine-dependent methyltransferases"/>
    <property type="match status" value="1"/>
</dbReference>